<dbReference type="InterPro" id="IPR000182">
    <property type="entry name" value="GNAT_dom"/>
</dbReference>
<dbReference type="InterPro" id="IPR051908">
    <property type="entry name" value="Ribosomal_N-acetyltransferase"/>
</dbReference>
<proteinExistence type="predicted"/>
<protein>
    <submittedName>
        <fullName evidence="2">GNAT family N-acetyltransferase</fullName>
    </submittedName>
</protein>
<evidence type="ECO:0000313" key="2">
    <source>
        <dbReference type="EMBL" id="NID08771.1"/>
    </source>
</evidence>
<dbReference type="PANTHER" id="PTHR43441:SF6">
    <property type="entry name" value="N-ACETYLTRANSFERASE DOMAIN-CONTAINING PROTEIN"/>
    <property type="match status" value="1"/>
</dbReference>
<accession>A0ABX0Q9F1</accession>
<dbReference type="SUPFAM" id="SSF55729">
    <property type="entry name" value="Acyl-CoA N-acyltransferases (Nat)"/>
    <property type="match status" value="1"/>
</dbReference>
<name>A0ABX0Q9F1_9BACT</name>
<dbReference type="PANTHER" id="PTHR43441">
    <property type="entry name" value="RIBOSOMAL-PROTEIN-SERINE ACETYLTRANSFERASE"/>
    <property type="match status" value="1"/>
</dbReference>
<reference evidence="2" key="1">
    <citation type="submission" date="2024-05" db="EMBL/GenBank/DDBJ databases">
        <authorList>
            <person name="Jung D.-H."/>
        </authorList>
    </citation>
    <scope>NUCLEOTIDE SEQUENCE</scope>
    <source>
        <strain evidence="2">JA-25</strain>
    </source>
</reference>
<evidence type="ECO:0000259" key="1">
    <source>
        <dbReference type="Pfam" id="PF13302"/>
    </source>
</evidence>
<dbReference type="RefSeq" id="WP_166690618.1">
    <property type="nucleotide sequence ID" value="NZ_WAEL01000001.1"/>
</dbReference>
<gene>
    <name evidence="2" type="ORF">F7231_01180</name>
</gene>
<feature type="domain" description="N-acetyltransferase" evidence="1">
    <location>
        <begin position="63"/>
        <end position="149"/>
    </location>
</feature>
<dbReference type="EMBL" id="WAEL01000001">
    <property type="protein sequence ID" value="NID08771.1"/>
    <property type="molecule type" value="Genomic_DNA"/>
</dbReference>
<evidence type="ECO:0000313" key="3">
    <source>
        <dbReference type="Proteomes" id="UP000606008"/>
    </source>
</evidence>
<keyword evidence="3" id="KW-1185">Reference proteome</keyword>
<organism evidence="2 3">
    <name type="scientific">Fibrivirga algicola</name>
    <dbReference type="NCBI Taxonomy" id="2950420"/>
    <lineage>
        <taxon>Bacteria</taxon>
        <taxon>Pseudomonadati</taxon>
        <taxon>Bacteroidota</taxon>
        <taxon>Cytophagia</taxon>
        <taxon>Cytophagales</taxon>
        <taxon>Spirosomataceae</taxon>
        <taxon>Fibrivirga</taxon>
    </lineage>
</organism>
<dbReference type="Proteomes" id="UP000606008">
    <property type="component" value="Unassembled WGS sequence"/>
</dbReference>
<dbReference type="Pfam" id="PF13302">
    <property type="entry name" value="Acetyltransf_3"/>
    <property type="match status" value="1"/>
</dbReference>
<comment type="caution">
    <text evidence="2">The sequence shown here is derived from an EMBL/GenBank/DDBJ whole genome shotgun (WGS) entry which is preliminary data.</text>
</comment>
<dbReference type="InterPro" id="IPR016181">
    <property type="entry name" value="Acyl_CoA_acyltransferase"/>
</dbReference>
<sequence>MLETPRLTLIPLTLDQVHLHIAGGTLLEEAMGVLPGHREVTEPLLSIIRAFTIPFLQDPSRQFLYDTIWVALDRNLNQFVADTKFKGAPDDEQTVEIGYGTYPAFQRRGYMTEIVGSMTAWALAQPGVDRVTAETTLTNAASQAVLLANNFAPFEQDDYVRWWERLATD</sequence>
<dbReference type="Gene3D" id="3.40.630.30">
    <property type="match status" value="1"/>
</dbReference>